<evidence type="ECO:0000256" key="1">
    <source>
        <dbReference type="SAM" id="Phobius"/>
    </source>
</evidence>
<organism evidence="2 3">
    <name type="scientific">Aegilops tauschii subsp. strangulata</name>
    <name type="common">Goatgrass</name>
    <dbReference type="NCBI Taxonomy" id="200361"/>
    <lineage>
        <taxon>Eukaryota</taxon>
        <taxon>Viridiplantae</taxon>
        <taxon>Streptophyta</taxon>
        <taxon>Embryophyta</taxon>
        <taxon>Tracheophyta</taxon>
        <taxon>Spermatophyta</taxon>
        <taxon>Magnoliopsida</taxon>
        <taxon>Liliopsida</taxon>
        <taxon>Poales</taxon>
        <taxon>Poaceae</taxon>
        <taxon>BOP clade</taxon>
        <taxon>Pooideae</taxon>
        <taxon>Triticodae</taxon>
        <taxon>Triticeae</taxon>
        <taxon>Triticinae</taxon>
        <taxon>Aegilops</taxon>
    </lineage>
</organism>
<dbReference type="Gramene" id="AET5Gv20764200.7">
    <property type="protein sequence ID" value="AET5Gv20764200.7"/>
    <property type="gene ID" value="AET5Gv20764200"/>
</dbReference>
<keyword evidence="1" id="KW-0812">Transmembrane</keyword>
<dbReference type="Proteomes" id="UP000015105">
    <property type="component" value="Chromosome 5D"/>
</dbReference>
<dbReference type="EnsemblPlants" id="AET5Gv20764200.7">
    <property type="protein sequence ID" value="AET5Gv20764200.7"/>
    <property type="gene ID" value="AET5Gv20764200"/>
</dbReference>
<evidence type="ECO:0000313" key="3">
    <source>
        <dbReference type="Proteomes" id="UP000015105"/>
    </source>
</evidence>
<keyword evidence="1" id="KW-1133">Transmembrane helix</keyword>
<name>A0A453LHB2_AEGTS</name>
<accession>A0A453LHB2</accession>
<protein>
    <submittedName>
        <fullName evidence="2">Uncharacterized protein</fullName>
    </submittedName>
</protein>
<reference evidence="2" key="3">
    <citation type="journal article" date="2017" name="Nature">
        <title>Genome sequence of the progenitor of the wheat D genome Aegilops tauschii.</title>
        <authorList>
            <person name="Luo M.C."/>
            <person name="Gu Y.Q."/>
            <person name="Puiu D."/>
            <person name="Wang H."/>
            <person name="Twardziok S.O."/>
            <person name="Deal K.R."/>
            <person name="Huo N."/>
            <person name="Zhu T."/>
            <person name="Wang L."/>
            <person name="Wang Y."/>
            <person name="McGuire P.E."/>
            <person name="Liu S."/>
            <person name="Long H."/>
            <person name="Ramasamy R.K."/>
            <person name="Rodriguez J.C."/>
            <person name="Van S.L."/>
            <person name="Yuan L."/>
            <person name="Wang Z."/>
            <person name="Xia Z."/>
            <person name="Xiao L."/>
            <person name="Anderson O.D."/>
            <person name="Ouyang S."/>
            <person name="Liang Y."/>
            <person name="Zimin A.V."/>
            <person name="Pertea G."/>
            <person name="Qi P."/>
            <person name="Bennetzen J.L."/>
            <person name="Dai X."/>
            <person name="Dawson M.W."/>
            <person name="Muller H.G."/>
            <person name="Kugler K."/>
            <person name="Rivarola-Duarte L."/>
            <person name="Spannagl M."/>
            <person name="Mayer K.F.X."/>
            <person name="Lu F.H."/>
            <person name="Bevan M.W."/>
            <person name="Leroy P."/>
            <person name="Li P."/>
            <person name="You F.M."/>
            <person name="Sun Q."/>
            <person name="Liu Z."/>
            <person name="Lyons E."/>
            <person name="Wicker T."/>
            <person name="Salzberg S.L."/>
            <person name="Devos K.M."/>
            <person name="Dvorak J."/>
        </authorList>
    </citation>
    <scope>NUCLEOTIDE SEQUENCE [LARGE SCALE GENOMIC DNA]</scope>
    <source>
        <strain evidence="2">cv. AL8/78</strain>
    </source>
</reference>
<sequence>MPKFILKIINQESGVSMELKLVLWRKVLAVDRQSLIVHGCTLEYLCIVLLVFHNYFLFVFICF</sequence>
<reference evidence="2" key="5">
    <citation type="journal article" date="2021" name="G3 (Bethesda)">
        <title>Aegilops tauschii genome assembly Aet v5.0 features greater sequence contiguity and improved annotation.</title>
        <authorList>
            <person name="Wang L."/>
            <person name="Zhu T."/>
            <person name="Rodriguez J.C."/>
            <person name="Deal K.R."/>
            <person name="Dubcovsky J."/>
            <person name="McGuire P.E."/>
            <person name="Lux T."/>
            <person name="Spannagl M."/>
            <person name="Mayer K.F.X."/>
            <person name="Baldrich P."/>
            <person name="Meyers B.C."/>
            <person name="Huo N."/>
            <person name="Gu Y.Q."/>
            <person name="Zhou H."/>
            <person name="Devos K.M."/>
            <person name="Bennetzen J.L."/>
            <person name="Unver T."/>
            <person name="Budak H."/>
            <person name="Gulick P.J."/>
            <person name="Galiba G."/>
            <person name="Kalapos B."/>
            <person name="Nelson D.R."/>
            <person name="Li P."/>
            <person name="You F.M."/>
            <person name="Luo M.C."/>
            <person name="Dvorak J."/>
        </authorList>
    </citation>
    <scope>NUCLEOTIDE SEQUENCE [LARGE SCALE GENOMIC DNA]</scope>
    <source>
        <strain evidence="2">cv. AL8/78</strain>
    </source>
</reference>
<reference evidence="2" key="4">
    <citation type="submission" date="2019-03" db="UniProtKB">
        <authorList>
            <consortium name="EnsemblPlants"/>
        </authorList>
    </citation>
    <scope>IDENTIFICATION</scope>
</reference>
<reference evidence="3" key="1">
    <citation type="journal article" date="2014" name="Science">
        <title>Ancient hybridizations among the ancestral genomes of bread wheat.</title>
        <authorList>
            <consortium name="International Wheat Genome Sequencing Consortium,"/>
            <person name="Marcussen T."/>
            <person name="Sandve S.R."/>
            <person name="Heier L."/>
            <person name="Spannagl M."/>
            <person name="Pfeifer M."/>
            <person name="Jakobsen K.S."/>
            <person name="Wulff B.B."/>
            <person name="Steuernagel B."/>
            <person name="Mayer K.F."/>
            <person name="Olsen O.A."/>
        </authorList>
    </citation>
    <scope>NUCLEOTIDE SEQUENCE [LARGE SCALE GENOMIC DNA]</scope>
    <source>
        <strain evidence="3">cv. AL8/78</strain>
    </source>
</reference>
<dbReference type="AlphaFoldDB" id="A0A453LHB2"/>
<evidence type="ECO:0000313" key="2">
    <source>
        <dbReference type="EnsemblPlants" id="AET5Gv20764200.7"/>
    </source>
</evidence>
<keyword evidence="1" id="KW-0472">Membrane</keyword>
<feature type="transmembrane region" description="Helical" evidence="1">
    <location>
        <begin position="35"/>
        <end position="61"/>
    </location>
</feature>
<proteinExistence type="predicted"/>
<keyword evidence="3" id="KW-1185">Reference proteome</keyword>
<reference evidence="3" key="2">
    <citation type="journal article" date="2017" name="Nat. Plants">
        <title>The Aegilops tauschii genome reveals multiple impacts of transposons.</title>
        <authorList>
            <person name="Zhao G."/>
            <person name="Zou C."/>
            <person name="Li K."/>
            <person name="Wang K."/>
            <person name="Li T."/>
            <person name="Gao L."/>
            <person name="Zhang X."/>
            <person name="Wang H."/>
            <person name="Yang Z."/>
            <person name="Liu X."/>
            <person name="Jiang W."/>
            <person name="Mao L."/>
            <person name="Kong X."/>
            <person name="Jiao Y."/>
            <person name="Jia J."/>
        </authorList>
    </citation>
    <scope>NUCLEOTIDE SEQUENCE [LARGE SCALE GENOMIC DNA]</scope>
    <source>
        <strain evidence="3">cv. AL8/78</strain>
    </source>
</reference>